<dbReference type="Pfam" id="PF25973">
    <property type="entry name" value="BSH_CzcB"/>
    <property type="match status" value="1"/>
</dbReference>
<dbReference type="RefSeq" id="WP_377474631.1">
    <property type="nucleotide sequence ID" value="NZ_JBHLWN010000121.1"/>
</dbReference>
<evidence type="ECO:0000256" key="2">
    <source>
        <dbReference type="SAM" id="Coils"/>
    </source>
</evidence>
<proteinExistence type="inferred from homology"/>
<reference evidence="5 6" key="1">
    <citation type="submission" date="2024-09" db="EMBL/GenBank/DDBJ databases">
        <authorList>
            <person name="Sun Q."/>
            <person name="Mori K."/>
        </authorList>
    </citation>
    <scope>NUCLEOTIDE SEQUENCE [LARGE SCALE GENOMIC DNA]</scope>
    <source>
        <strain evidence="5 6">CCM 7759</strain>
    </source>
</reference>
<organism evidence="5 6">
    <name type="scientific">Paenibacillus chartarius</name>
    <dbReference type="NCBI Taxonomy" id="747481"/>
    <lineage>
        <taxon>Bacteria</taxon>
        <taxon>Bacillati</taxon>
        <taxon>Bacillota</taxon>
        <taxon>Bacilli</taxon>
        <taxon>Bacillales</taxon>
        <taxon>Paenibacillaceae</taxon>
        <taxon>Paenibacillus</taxon>
    </lineage>
</organism>
<evidence type="ECO:0000256" key="3">
    <source>
        <dbReference type="SAM" id="SignalP"/>
    </source>
</evidence>
<evidence type="ECO:0000313" key="5">
    <source>
        <dbReference type="EMBL" id="MFC0216441.1"/>
    </source>
</evidence>
<accession>A0ABV6DUX4</accession>
<feature type="coiled-coil region" evidence="2">
    <location>
        <begin position="111"/>
        <end position="234"/>
    </location>
</feature>
<dbReference type="Gene3D" id="2.40.420.20">
    <property type="match status" value="1"/>
</dbReference>
<dbReference type="NCBIfam" id="TIGR01730">
    <property type="entry name" value="RND_mfp"/>
    <property type="match status" value="1"/>
</dbReference>
<gene>
    <name evidence="5" type="ORF">ACFFK0_29010</name>
</gene>
<evidence type="ECO:0000259" key="4">
    <source>
        <dbReference type="Pfam" id="PF25973"/>
    </source>
</evidence>
<evidence type="ECO:0000256" key="1">
    <source>
        <dbReference type="ARBA" id="ARBA00009477"/>
    </source>
</evidence>
<feature type="chain" id="PRO_5047144965" evidence="3">
    <location>
        <begin position="31"/>
        <end position="424"/>
    </location>
</feature>
<dbReference type="Gene3D" id="2.40.50.100">
    <property type="match status" value="1"/>
</dbReference>
<dbReference type="EMBL" id="JBHLWN010000121">
    <property type="protein sequence ID" value="MFC0216441.1"/>
    <property type="molecule type" value="Genomic_DNA"/>
</dbReference>
<comment type="caution">
    <text evidence="5">The sequence shown here is derived from an EMBL/GenBank/DDBJ whole genome shotgun (WGS) entry which is preliminary data.</text>
</comment>
<evidence type="ECO:0000313" key="6">
    <source>
        <dbReference type="Proteomes" id="UP001589776"/>
    </source>
</evidence>
<dbReference type="SUPFAM" id="SSF111369">
    <property type="entry name" value="HlyD-like secretion proteins"/>
    <property type="match status" value="2"/>
</dbReference>
<keyword evidence="2" id="KW-0175">Coiled coil</keyword>
<feature type="domain" description="CzcB-like barrel-sandwich hybrid" evidence="4">
    <location>
        <begin position="81"/>
        <end position="269"/>
    </location>
</feature>
<dbReference type="PANTHER" id="PTHR30469">
    <property type="entry name" value="MULTIDRUG RESISTANCE PROTEIN MDTA"/>
    <property type="match status" value="1"/>
</dbReference>
<name>A0ABV6DUX4_9BACL</name>
<dbReference type="PROSITE" id="PS51257">
    <property type="entry name" value="PROKAR_LIPOPROTEIN"/>
    <property type="match status" value="1"/>
</dbReference>
<dbReference type="Proteomes" id="UP001589776">
    <property type="component" value="Unassembled WGS sequence"/>
</dbReference>
<dbReference type="InterPro" id="IPR058647">
    <property type="entry name" value="BSH_CzcB-like"/>
</dbReference>
<protein>
    <submittedName>
        <fullName evidence="5">Efflux RND transporter periplasmic adaptor subunit</fullName>
    </submittedName>
</protein>
<dbReference type="Gene3D" id="2.40.30.170">
    <property type="match status" value="1"/>
</dbReference>
<feature type="signal peptide" evidence="3">
    <location>
        <begin position="1"/>
        <end position="30"/>
    </location>
</feature>
<sequence length="424" mass="46412">MMRKSRGGRKSAAAVLFAAGMLVLSSTVLSGCFGGSPSPEADSGNVESAVKTVKAEPVAKQKVAETEERTGEARASAQVELKSKYKGSIKEVFKNRGDTVQAGDTVLTLESEEVNQMLQKAAAALQDAQDALNRAKSKALKDREISRAEFDYSLSKQKQKVEDAEKAYNRLRNDYDVRLTTKAKLEQAEREWKDAQAELEQLQRKQSALEQVSFDELEKSVREALLAQEQAEQAASALQIKAPISGVLTGAQTIQAGLPLEANDAIGTIQKLDPIYIKSGFAEKDAKLVRGKAELEYRLSATEAYKPAPVIFLSDIIDTELKLYEIVMQIANPDNGLKPGTKVQLRLTKEEELIAPAVPTYSIIKDGDDAFVFVLNGDTVEKRKIQPGRLLEPYQEVLSGVKEGELVVTSGQNLLSDREKVKLP</sequence>
<keyword evidence="3" id="KW-0732">Signal</keyword>
<keyword evidence="6" id="KW-1185">Reference proteome</keyword>
<dbReference type="InterPro" id="IPR006143">
    <property type="entry name" value="RND_pump_MFP"/>
</dbReference>
<comment type="similarity">
    <text evidence="1">Belongs to the membrane fusion protein (MFP) (TC 8.A.1) family.</text>
</comment>